<feature type="domain" description="DUF4116" evidence="1">
    <location>
        <begin position="65"/>
        <end position="115"/>
    </location>
</feature>
<keyword evidence="3" id="KW-1185">Reference proteome</keyword>
<dbReference type="EMBL" id="GG738860">
    <property type="protein sequence ID" value="EFC46027.1"/>
    <property type="molecule type" value="Genomic_DNA"/>
</dbReference>
<feature type="domain" description="DUF4116" evidence="1">
    <location>
        <begin position="279"/>
        <end position="313"/>
    </location>
</feature>
<organism evidence="3">
    <name type="scientific">Naegleria gruberi</name>
    <name type="common">Amoeba</name>
    <dbReference type="NCBI Taxonomy" id="5762"/>
    <lineage>
        <taxon>Eukaryota</taxon>
        <taxon>Discoba</taxon>
        <taxon>Heterolobosea</taxon>
        <taxon>Tetramitia</taxon>
        <taxon>Eutetramitia</taxon>
        <taxon>Vahlkampfiidae</taxon>
        <taxon>Naegleria</taxon>
    </lineage>
</organism>
<dbReference type="VEuPathDB" id="AmoebaDB:NAEGRDRAFT_66017"/>
<evidence type="ECO:0000313" key="3">
    <source>
        <dbReference type="Proteomes" id="UP000006671"/>
    </source>
</evidence>
<dbReference type="InterPro" id="IPR025197">
    <property type="entry name" value="DUF4116"/>
</dbReference>
<dbReference type="Pfam" id="PF13475">
    <property type="entry name" value="DUF4116"/>
    <property type="match status" value="6"/>
</dbReference>
<protein>
    <submittedName>
        <fullName evidence="2">Predicted protein</fullName>
    </submittedName>
</protein>
<accession>D2VAY0</accession>
<evidence type="ECO:0000259" key="1">
    <source>
        <dbReference type="Pfam" id="PF13475"/>
    </source>
</evidence>
<dbReference type="InParanoid" id="D2VAY0"/>
<reference evidence="2 3" key="1">
    <citation type="journal article" date="2010" name="Cell">
        <title>The genome of Naegleria gruberi illuminates early eukaryotic versatility.</title>
        <authorList>
            <person name="Fritz-Laylin L.K."/>
            <person name="Prochnik S.E."/>
            <person name="Ginger M.L."/>
            <person name="Dacks J.B."/>
            <person name="Carpenter M.L."/>
            <person name="Field M.C."/>
            <person name="Kuo A."/>
            <person name="Paredez A."/>
            <person name="Chapman J."/>
            <person name="Pham J."/>
            <person name="Shu S."/>
            <person name="Neupane R."/>
            <person name="Cipriano M."/>
            <person name="Mancuso J."/>
            <person name="Tu H."/>
            <person name="Salamov A."/>
            <person name="Lindquist E."/>
            <person name="Shapiro H."/>
            <person name="Lucas S."/>
            <person name="Grigoriev I.V."/>
            <person name="Cande W.Z."/>
            <person name="Fulton C."/>
            <person name="Rokhsar D.S."/>
            <person name="Dawson S.C."/>
        </authorList>
    </citation>
    <scope>NUCLEOTIDE SEQUENCE [LARGE SCALE GENOMIC DNA]</scope>
    <source>
        <strain evidence="2 3">NEG-M</strain>
    </source>
</reference>
<proteinExistence type="predicted"/>
<feature type="domain" description="DUF4116" evidence="1">
    <location>
        <begin position="143"/>
        <end position="186"/>
    </location>
</feature>
<gene>
    <name evidence="2" type="ORF">NAEGRDRAFT_66017</name>
</gene>
<feature type="domain" description="DUF4116" evidence="1">
    <location>
        <begin position="315"/>
        <end position="353"/>
    </location>
</feature>
<dbReference type="KEGG" id="ngr:NAEGRDRAFT_66017"/>
<sequence>MIRHLLHGCRNRLLTPKSNIFFSLPKVNSCRRNLSSIIDNPEYLKMATTENSLEFLQHSDKIDIDRELLKAALMGHGENLKFCPFEYRNDIELVMLAVQNNRFEIALEFASEEMKDNEQVVEESMKGVPSSFRFASERIRNQKEFALKAISYLPSNIFYLSERLQNDWDIIEKTLELDGELILSLQFRREEMMQNKEILLKILKSCSLYCRRCIFRYLKSTDSALLKDQVVLQNFVLPKILTDGWNVKNIDTGKEDVKMVVETGNLKIDGPLILKQLELFKYAPLEIRSDIELVKKFVSKRGELLEFVDEPLKDDYNVVLRAVCSTYNALRFASERLKNNQAICLAAMKANPKQFIHVSDSIKSNREFILDLLDDCGNIFLFRGDYFGSIFEYMDDKLKSDLSFVKEVFGKNINSIVKYISNIDGELFERILQSCSLHYIPKSVNIQAYRGKIVEYLSKYPYRYSDVVSHFPDDRELALKFIELSPNCFRKLSYRLQNDPEIAGIVFSGTGFIHFKEDMDRGLIIKKLKENAYSLWSLPEKYHQDREIVLNAVKKGGSIAITKYFREDREIVMEALNNTNFDLSSISSNLRKDKEIVMKAIENNSYNFCYADKVFRSDKEFIMKLFDNPKFALHSPCISSLDIKLRDDNEIASMFLKRCPSHFVYLSERLRNDPSIAIPLILDNPYLLPHSPLFSQDKKLKLQIVENGYFFHLFTEFHEDLDILRVFFSKYPKEAAEFCQHYNSEEWTKHKDLVALVLAHYPDAYYKASKEIQNDPEIIRLYNKSRKCLVLLQ</sequence>
<dbReference type="RefSeq" id="XP_002678771.1">
    <property type="nucleotide sequence ID" value="XM_002678725.1"/>
</dbReference>
<feature type="domain" description="DUF4116" evidence="1">
    <location>
        <begin position="520"/>
        <end position="559"/>
    </location>
</feature>
<dbReference type="GeneID" id="8859334"/>
<dbReference type="Proteomes" id="UP000006671">
    <property type="component" value="Unassembled WGS sequence"/>
</dbReference>
<name>D2VAY0_NAEGR</name>
<evidence type="ECO:0000313" key="2">
    <source>
        <dbReference type="EMBL" id="EFC46027.1"/>
    </source>
</evidence>
<feature type="domain" description="DUF4116" evidence="1">
    <location>
        <begin position="568"/>
        <end position="616"/>
    </location>
</feature>
<dbReference type="AlphaFoldDB" id="D2VAY0"/>